<reference evidence="2" key="1">
    <citation type="journal article" date="2012" name="PLoS ONE">
        <title>Comparative analysis of genome sequences covering the seven cronobacter species.</title>
        <authorList>
            <person name="Joseph S."/>
            <person name="Desai P."/>
            <person name="Ji Y."/>
            <person name="Cummings C.A."/>
            <person name="Shih R."/>
            <person name="Degoricija L."/>
            <person name="Rico A."/>
            <person name="Brzoska P."/>
            <person name="Hamby S.E."/>
            <person name="Masood N."/>
            <person name="Hariri S."/>
            <person name="Sonbol H."/>
            <person name="Chuzhanova N."/>
            <person name="McClelland M."/>
            <person name="Furtado M.R."/>
            <person name="Forsythe S.J."/>
        </authorList>
    </citation>
    <scope>NUCLEOTIDE SEQUENCE [LARGE SCALE GENOMIC DNA]</scope>
    <source>
        <strain evidence="2">1210</strain>
    </source>
</reference>
<accession>A0ABP1W723</accession>
<dbReference type="Pfam" id="PF14435">
    <property type="entry name" value="SUKH-4"/>
    <property type="match status" value="1"/>
</dbReference>
<dbReference type="InterPro" id="IPR025851">
    <property type="entry name" value="SUKH-4"/>
</dbReference>
<comment type="caution">
    <text evidence="1">The sequence shown here is derived from an EMBL/GenBank/DDBJ whole genome shotgun (WGS) entry which is preliminary data.</text>
</comment>
<keyword evidence="2" id="KW-1185">Reference proteome</keyword>
<evidence type="ECO:0000313" key="2">
    <source>
        <dbReference type="Proteomes" id="UP000009342"/>
    </source>
</evidence>
<name>A0ABP1W723_9ENTR</name>
<sequence>MASLSKDLKSKITMKQLHDIELNNSQRDIMLKRLLAAPYNYNAYFFNESLYDVNIEGNRFISFGSDLSGLYLFNEHDGGVSYLSEEDDEFKVYYCNSNIDLFVVFHDLFIALLHNVINFKVDVDAGVATLQEVYSKLDPKALDEDGFWCMRLFELGEGFFPLNDARVKFYQQN</sequence>
<evidence type="ECO:0000313" key="1">
    <source>
        <dbReference type="EMBL" id="CCJ80229.1"/>
    </source>
</evidence>
<protein>
    <submittedName>
        <fullName evidence="1">Uncharacterized protein</fullName>
    </submittedName>
</protein>
<organism evidence="1 2">
    <name type="scientific">Cronobacter dublinensis 1210</name>
    <dbReference type="NCBI Taxonomy" id="1208656"/>
    <lineage>
        <taxon>Bacteria</taxon>
        <taxon>Pseudomonadati</taxon>
        <taxon>Pseudomonadota</taxon>
        <taxon>Gammaproteobacteria</taxon>
        <taxon>Enterobacterales</taxon>
        <taxon>Enterobacteriaceae</taxon>
        <taxon>Cronobacter</taxon>
    </lineage>
</organism>
<dbReference type="Proteomes" id="UP000009342">
    <property type="component" value="Unassembled WGS sequence"/>
</dbReference>
<proteinExistence type="predicted"/>
<dbReference type="EMBL" id="CAKZ01000050">
    <property type="protein sequence ID" value="CCJ80229.1"/>
    <property type="molecule type" value="Genomic_DNA"/>
</dbReference>
<gene>
    <name evidence="1" type="ORF">BN134_939</name>
</gene>